<dbReference type="PATRIC" id="fig|2702.101.peg.912"/>
<dbReference type="Proteomes" id="UP000070505">
    <property type="component" value="Unassembled WGS sequence"/>
</dbReference>
<proteinExistence type="inferred from homology"/>
<dbReference type="GO" id="GO:0015565">
    <property type="term" value="F:threonine efflux transmembrane transporter activity"/>
    <property type="evidence" value="ECO:0007669"/>
    <property type="project" value="TreeGrafter"/>
</dbReference>
<dbReference type="Pfam" id="PF00892">
    <property type="entry name" value="EamA"/>
    <property type="match status" value="2"/>
</dbReference>
<feature type="transmembrane region" description="Helical" evidence="2">
    <location>
        <begin position="105"/>
        <end position="123"/>
    </location>
</feature>
<keyword evidence="2" id="KW-0472">Membrane</keyword>
<evidence type="ECO:0000256" key="1">
    <source>
        <dbReference type="ARBA" id="ARBA00007362"/>
    </source>
</evidence>
<dbReference type="InterPro" id="IPR000620">
    <property type="entry name" value="EamA_dom"/>
</dbReference>
<feature type="domain" description="EamA" evidence="3">
    <location>
        <begin position="157"/>
        <end position="303"/>
    </location>
</feature>
<feature type="transmembrane region" description="Helical" evidence="2">
    <location>
        <begin position="80"/>
        <end position="99"/>
    </location>
</feature>
<dbReference type="GO" id="GO:0005886">
    <property type="term" value="C:plasma membrane"/>
    <property type="evidence" value="ECO:0007669"/>
    <property type="project" value="TreeGrafter"/>
</dbReference>
<dbReference type="RefSeq" id="WP_075523728.1">
    <property type="nucleotide sequence ID" value="NZ_KQ961868.1"/>
</dbReference>
<reference evidence="4 5" key="1">
    <citation type="submission" date="2016-02" db="EMBL/GenBank/DDBJ databases">
        <authorList>
            <person name="Wen L."/>
            <person name="He K."/>
            <person name="Yang H."/>
        </authorList>
    </citation>
    <scope>NUCLEOTIDE SEQUENCE [LARGE SCALE GENOMIC DNA]</scope>
    <source>
        <strain evidence="4 5">CMW7778B</strain>
    </source>
</reference>
<keyword evidence="2" id="KW-0812">Transmembrane</keyword>
<evidence type="ECO:0000256" key="2">
    <source>
        <dbReference type="SAM" id="Phobius"/>
    </source>
</evidence>
<feature type="transmembrane region" description="Helical" evidence="2">
    <location>
        <begin position="130"/>
        <end position="147"/>
    </location>
</feature>
<dbReference type="InterPro" id="IPR037185">
    <property type="entry name" value="EmrE-like"/>
</dbReference>
<feature type="domain" description="EamA" evidence="3">
    <location>
        <begin position="14"/>
        <end position="139"/>
    </location>
</feature>
<evidence type="ECO:0000259" key="3">
    <source>
        <dbReference type="Pfam" id="PF00892"/>
    </source>
</evidence>
<evidence type="ECO:0000313" key="4">
    <source>
        <dbReference type="EMBL" id="KXI16775.1"/>
    </source>
</evidence>
<feature type="transmembrane region" description="Helical" evidence="2">
    <location>
        <begin position="226"/>
        <end position="249"/>
    </location>
</feature>
<organism evidence="4 5">
    <name type="scientific">Gardnerella vaginalis</name>
    <dbReference type="NCBI Taxonomy" id="2702"/>
    <lineage>
        <taxon>Bacteria</taxon>
        <taxon>Bacillati</taxon>
        <taxon>Actinomycetota</taxon>
        <taxon>Actinomycetes</taxon>
        <taxon>Bifidobacteriales</taxon>
        <taxon>Bifidobacteriaceae</taxon>
        <taxon>Gardnerella</taxon>
    </lineage>
</organism>
<keyword evidence="2" id="KW-1133">Transmembrane helix</keyword>
<accession>A0A135Z541</accession>
<comment type="caution">
    <text evidence="4">The sequence shown here is derived from an EMBL/GenBank/DDBJ whole genome shotgun (WGS) entry which is preliminary data.</text>
</comment>
<sequence length="310" mass="33659">MKQFLVNLLNRMPVILIIIFEATMVYVATSVAKVAFSQLDPLYAVWYRVGFMTLFLLAWRRPFSRKKRQFLPKTLKQWGIVVALGVSLVLMNTMFYVAISCMAVGVAVTIEFVGPLLVAVITGRTWRERIGIVIAACGITLLAVTSMKDGSSPHFLTGLIAILIGGSMWGLYIVSGRAMAKGKNAIDRVSVATLIGWLLQSTVLAIPAVCHVIWPKPGATWAVGSFGALKLIALMIVIATCASFFPTLLDQVLLKRVTSAKYSVMQALYPAIAAIVGIGFGEIPTWIDVIGMGLVMFAVFITFSGDHQPA</sequence>
<comment type="similarity">
    <text evidence="1">Belongs to the EamA transporter family.</text>
</comment>
<dbReference type="AlphaFoldDB" id="A0A135Z541"/>
<protein>
    <submittedName>
        <fullName evidence="4">Putative membrane protein</fullName>
    </submittedName>
</protein>
<name>A0A135Z541_GARVA</name>
<dbReference type="PANTHER" id="PTHR22911:SF37">
    <property type="entry name" value="THREONINE_HOMOSERINE EXPORTER RHTA"/>
    <property type="match status" value="1"/>
</dbReference>
<feature type="transmembrane region" description="Helical" evidence="2">
    <location>
        <begin position="12"/>
        <end position="36"/>
    </location>
</feature>
<evidence type="ECO:0000313" key="5">
    <source>
        <dbReference type="Proteomes" id="UP000070505"/>
    </source>
</evidence>
<feature type="transmembrane region" description="Helical" evidence="2">
    <location>
        <begin position="153"/>
        <end position="174"/>
    </location>
</feature>
<dbReference type="PANTHER" id="PTHR22911">
    <property type="entry name" value="ACYL-MALONYL CONDENSING ENZYME-RELATED"/>
    <property type="match status" value="1"/>
</dbReference>
<feature type="transmembrane region" description="Helical" evidence="2">
    <location>
        <begin position="42"/>
        <end position="59"/>
    </location>
</feature>
<gene>
    <name evidence="4" type="ORF">HMPREF3230_00934</name>
</gene>
<dbReference type="SUPFAM" id="SSF103481">
    <property type="entry name" value="Multidrug resistance efflux transporter EmrE"/>
    <property type="match status" value="2"/>
</dbReference>
<feature type="transmembrane region" description="Helical" evidence="2">
    <location>
        <begin position="194"/>
        <end position="214"/>
    </location>
</feature>
<dbReference type="EMBL" id="LSRC01000037">
    <property type="protein sequence ID" value="KXI16775.1"/>
    <property type="molecule type" value="Genomic_DNA"/>
</dbReference>
<feature type="transmembrane region" description="Helical" evidence="2">
    <location>
        <begin position="261"/>
        <end position="280"/>
    </location>
</feature>